<dbReference type="EMBL" id="CP095848">
    <property type="protein sequence ID" value="UPL49727.1"/>
    <property type="molecule type" value="Genomic_DNA"/>
</dbReference>
<accession>A0ABY4JD55</accession>
<dbReference type="RefSeq" id="WP_247975863.1">
    <property type="nucleotide sequence ID" value="NZ_CP095848.1"/>
</dbReference>
<organism evidence="1 2">
    <name type="scientific">Hymenobacter sublimis</name>
    <dbReference type="NCBI Taxonomy" id="2933777"/>
    <lineage>
        <taxon>Bacteria</taxon>
        <taxon>Pseudomonadati</taxon>
        <taxon>Bacteroidota</taxon>
        <taxon>Cytophagia</taxon>
        <taxon>Cytophagales</taxon>
        <taxon>Hymenobacteraceae</taxon>
        <taxon>Hymenobacter</taxon>
    </lineage>
</organism>
<evidence type="ECO:0000313" key="2">
    <source>
        <dbReference type="Proteomes" id="UP000829647"/>
    </source>
</evidence>
<keyword evidence="2" id="KW-1185">Reference proteome</keyword>
<reference evidence="1 2" key="1">
    <citation type="submission" date="2022-04" db="EMBL/GenBank/DDBJ databases">
        <title>Hymenobacter sp. isolated from the air.</title>
        <authorList>
            <person name="Won M."/>
            <person name="Lee C.-M."/>
            <person name="Woen H.-Y."/>
            <person name="Kwon S.-W."/>
        </authorList>
    </citation>
    <scope>NUCLEOTIDE SEQUENCE [LARGE SCALE GENOMIC DNA]</scope>
    <source>
        <strain evidence="2">5516 S-25</strain>
    </source>
</reference>
<evidence type="ECO:0000313" key="1">
    <source>
        <dbReference type="EMBL" id="UPL49727.1"/>
    </source>
</evidence>
<sequence length="213" mass="24074">MKMIRRYLPLLSIILLPLLTECRPDFTLERNYAFSIKVSLSYMMGSDNFEVVPVSRRNRRFMKQPARPDAAMYAYYITSGFRKGNSSGYSHDTVEVVVSKHQADSLFNLAKAMFESVVVSNIDTVYAEPKPGNLWPEDAYGYGRMAMQTRYSHVEITVGTLNPSNRYTKSFDALCKGFEALFRKNNSLYTPSNTSAHLMPNSGNVCTGMRPGV</sequence>
<name>A0ABY4JD55_9BACT</name>
<proteinExistence type="predicted"/>
<dbReference type="Proteomes" id="UP000829647">
    <property type="component" value="Chromosome"/>
</dbReference>
<evidence type="ECO:0008006" key="3">
    <source>
        <dbReference type="Google" id="ProtNLM"/>
    </source>
</evidence>
<gene>
    <name evidence="1" type="ORF">MWH26_02165</name>
</gene>
<protein>
    <recommendedName>
        <fullName evidence="3">DUF4136 domain-containing protein</fullName>
    </recommendedName>
</protein>